<evidence type="ECO:0000313" key="3">
    <source>
        <dbReference type="Proteomes" id="UP001158576"/>
    </source>
</evidence>
<sequence length="288" mass="31932">MRDRQDSQGLRPYRSIPRYGQADVPPKYKRGNPPPRYQELESSSRRDIVVQVIPEDGTPAGRGPRPSNAGNPVVPKKRSKKSSSGGIVVVLLTLCLILKLAGKLALSKANSSSNSSSYHALERTSTPYNPYAGVKWGHNQEEIQTAEIAEIFGKHFADRFYGDLTNRIPSETPETPTNETTIEMIRSMSNETETLDMGNVNGTYSIPISWDDIEITYEFEYIDREIFDKLGEGANQERQSGAAAQMQESGSIIIPMHFYGDPSDIKEEALDLMQKIGEEITSNAGSLD</sequence>
<keyword evidence="3" id="KW-1185">Reference proteome</keyword>
<organism evidence="2 3">
    <name type="scientific">Oikopleura dioica</name>
    <name type="common">Tunicate</name>
    <dbReference type="NCBI Taxonomy" id="34765"/>
    <lineage>
        <taxon>Eukaryota</taxon>
        <taxon>Metazoa</taxon>
        <taxon>Chordata</taxon>
        <taxon>Tunicata</taxon>
        <taxon>Appendicularia</taxon>
        <taxon>Copelata</taxon>
        <taxon>Oikopleuridae</taxon>
        <taxon>Oikopleura</taxon>
    </lineage>
</organism>
<dbReference type="Proteomes" id="UP001158576">
    <property type="component" value="Chromosome 2"/>
</dbReference>
<dbReference type="EMBL" id="OU015567">
    <property type="protein sequence ID" value="CAG5114308.1"/>
    <property type="molecule type" value="Genomic_DNA"/>
</dbReference>
<protein>
    <submittedName>
        <fullName evidence="2">Oidioi.mRNA.OKI2018_I69.chr2.g8368.t1.cds</fullName>
    </submittedName>
</protein>
<evidence type="ECO:0000313" key="2">
    <source>
        <dbReference type="EMBL" id="CAG5114308.1"/>
    </source>
</evidence>
<accession>A0ABN7T910</accession>
<evidence type="ECO:0000256" key="1">
    <source>
        <dbReference type="SAM" id="MobiDB-lite"/>
    </source>
</evidence>
<name>A0ABN7T910_OIKDI</name>
<feature type="compositionally biased region" description="Basic and acidic residues" evidence="1">
    <location>
        <begin position="38"/>
        <end position="48"/>
    </location>
</feature>
<reference evidence="2 3" key="1">
    <citation type="submission" date="2021-04" db="EMBL/GenBank/DDBJ databases">
        <authorList>
            <person name="Bliznina A."/>
        </authorList>
    </citation>
    <scope>NUCLEOTIDE SEQUENCE [LARGE SCALE GENOMIC DNA]</scope>
</reference>
<proteinExistence type="predicted"/>
<feature type="region of interest" description="Disordered" evidence="1">
    <location>
        <begin position="1"/>
        <end position="80"/>
    </location>
</feature>
<gene>
    <name evidence="2" type="ORF">OKIOD_LOCUS17133</name>
</gene>